<sequence length="189" mass="20167">MHRGFEHVVFPQRNGPSQSYTYTSSGGPGPNVAVAQASSHAQTPYASAPGGQPGPYSSPPGSRQGTPPPNFPSPRQSHFDATPHTSPRPGSSPAPGAQRASPPPQPPPSIMERIAQVSGKVDELAAKAEGLLQQPVQDKKALRLVEEQFTQQLLALDSLDVNSDERLARKAQINRINAWADRLESLRTA</sequence>
<proteinExistence type="predicted"/>
<feature type="region of interest" description="Disordered" evidence="1">
    <location>
        <begin position="1"/>
        <end position="111"/>
    </location>
</feature>
<dbReference type="InterPro" id="IPR003103">
    <property type="entry name" value="BAG_domain"/>
</dbReference>
<gene>
    <name evidence="3" type="ORF">WJX73_004378</name>
</gene>
<dbReference type="AlphaFoldDB" id="A0AAW1NGY8"/>
<evidence type="ECO:0000313" key="4">
    <source>
        <dbReference type="Proteomes" id="UP001465755"/>
    </source>
</evidence>
<feature type="compositionally biased region" description="Polar residues" evidence="1">
    <location>
        <begin position="14"/>
        <end position="25"/>
    </location>
</feature>
<dbReference type="GO" id="GO:0051087">
    <property type="term" value="F:protein-folding chaperone binding"/>
    <property type="evidence" value="ECO:0007669"/>
    <property type="project" value="InterPro"/>
</dbReference>
<evidence type="ECO:0000256" key="1">
    <source>
        <dbReference type="SAM" id="MobiDB-lite"/>
    </source>
</evidence>
<dbReference type="SUPFAM" id="SSF63491">
    <property type="entry name" value="BAG domain"/>
    <property type="match status" value="1"/>
</dbReference>
<protein>
    <recommendedName>
        <fullName evidence="2">BAG domain-containing protein</fullName>
    </recommendedName>
</protein>
<dbReference type="Pfam" id="PF02179">
    <property type="entry name" value="BAG"/>
    <property type="match status" value="1"/>
</dbReference>
<comment type="caution">
    <text evidence="3">The sequence shown here is derived from an EMBL/GenBank/DDBJ whole genome shotgun (WGS) entry which is preliminary data.</text>
</comment>
<dbReference type="PROSITE" id="PS51035">
    <property type="entry name" value="BAG"/>
    <property type="match status" value="1"/>
</dbReference>
<dbReference type="Gene3D" id="1.20.58.120">
    <property type="entry name" value="BAG domain"/>
    <property type="match status" value="1"/>
</dbReference>
<dbReference type="Proteomes" id="UP001465755">
    <property type="component" value="Unassembled WGS sequence"/>
</dbReference>
<evidence type="ECO:0000259" key="2">
    <source>
        <dbReference type="PROSITE" id="PS51035"/>
    </source>
</evidence>
<reference evidence="3 4" key="1">
    <citation type="journal article" date="2024" name="Nat. Commun.">
        <title>Phylogenomics reveals the evolutionary origins of lichenization in chlorophyte algae.</title>
        <authorList>
            <person name="Puginier C."/>
            <person name="Libourel C."/>
            <person name="Otte J."/>
            <person name="Skaloud P."/>
            <person name="Haon M."/>
            <person name="Grisel S."/>
            <person name="Petersen M."/>
            <person name="Berrin J.G."/>
            <person name="Delaux P.M."/>
            <person name="Dal Grande F."/>
            <person name="Keller J."/>
        </authorList>
    </citation>
    <scope>NUCLEOTIDE SEQUENCE [LARGE SCALE GENOMIC DNA]</scope>
    <source>
        <strain evidence="3 4">SAG 2036</strain>
    </source>
</reference>
<keyword evidence="4" id="KW-1185">Reference proteome</keyword>
<evidence type="ECO:0000313" key="3">
    <source>
        <dbReference type="EMBL" id="KAK9786503.1"/>
    </source>
</evidence>
<feature type="domain" description="BAG" evidence="2">
    <location>
        <begin position="110"/>
        <end position="187"/>
    </location>
</feature>
<name>A0AAW1NGY8_9CHLO</name>
<accession>A0AAW1NGY8</accession>
<dbReference type="EMBL" id="JALJOQ010000270">
    <property type="protein sequence ID" value="KAK9786503.1"/>
    <property type="molecule type" value="Genomic_DNA"/>
</dbReference>
<feature type="compositionally biased region" description="Low complexity" evidence="1">
    <location>
        <begin position="87"/>
        <end position="100"/>
    </location>
</feature>
<organism evidence="3 4">
    <name type="scientific">Symbiochloris irregularis</name>
    <dbReference type="NCBI Taxonomy" id="706552"/>
    <lineage>
        <taxon>Eukaryota</taxon>
        <taxon>Viridiplantae</taxon>
        <taxon>Chlorophyta</taxon>
        <taxon>core chlorophytes</taxon>
        <taxon>Trebouxiophyceae</taxon>
        <taxon>Trebouxiales</taxon>
        <taxon>Trebouxiaceae</taxon>
        <taxon>Symbiochloris</taxon>
    </lineage>
</organism>
<dbReference type="InterPro" id="IPR036533">
    <property type="entry name" value="BAG_dom_sf"/>
</dbReference>